<evidence type="ECO:0000259" key="4">
    <source>
        <dbReference type="Pfam" id="PF02771"/>
    </source>
</evidence>
<dbReference type="EMBL" id="OZ026884">
    <property type="protein sequence ID" value="CAL1241386.1"/>
    <property type="molecule type" value="Genomic_DNA"/>
</dbReference>
<protein>
    <submittedName>
        <fullName evidence="6">Acyl-CoA dehydrogenase YdbM</fullName>
        <ecNumber evidence="6">1.3.99.-</ecNumber>
    </submittedName>
</protein>
<dbReference type="InterPro" id="IPR013107">
    <property type="entry name" value="Acyl-CoA_DH_C"/>
</dbReference>
<evidence type="ECO:0000313" key="6">
    <source>
        <dbReference type="EMBL" id="CAL1241386.1"/>
    </source>
</evidence>
<evidence type="ECO:0000313" key="7">
    <source>
        <dbReference type="Proteomes" id="UP001497493"/>
    </source>
</evidence>
<dbReference type="InterPro" id="IPR013786">
    <property type="entry name" value="AcylCoA_DH/ox_N"/>
</dbReference>
<dbReference type="InterPro" id="IPR046373">
    <property type="entry name" value="Acyl-CoA_Oxase/DH_mid-dom_sf"/>
</dbReference>
<dbReference type="Gene3D" id="1.10.540.10">
    <property type="entry name" value="Acyl-CoA dehydrogenase/oxidase, N-terminal domain"/>
    <property type="match status" value="1"/>
</dbReference>
<gene>
    <name evidence="6" type="ORF">MECH1_V1_2610</name>
</gene>
<accession>A0ABM9NL75</accession>
<dbReference type="Pfam" id="PF02770">
    <property type="entry name" value="Acyl-CoA_dh_M"/>
    <property type="match status" value="1"/>
</dbReference>
<dbReference type="GO" id="GO:0016491">
    <property type="term" value="F:oxidoreductase activity"/>
    <property type="evidence" value="ECO:0007669"/>
    <property type="project" value="UniProtKB-KW"/>
</dbReference>
<dbReference type="InterPro" id="IPR036250">
    <property type="entry name" value="AcylCo_DH-like_C"/>
</dbReference>
<name>A0ABM9NL75_9GAMM</name>
<dbReference type="Proteomes" id="UP001497493">
    <property type="component" value="Chromosome"/>
</dbReference>
<organism evidence="6 7">
    <name type="scientific">Candidatus Methylocalor cossyra</name>
    <dbReference type="NCBI Taxonomy" id="3108543"/>
    <lineage>
        <taxon>Bacteria</taxon>
        <taxon>Pseudomonadati</taxon>
        <taxon>Pseudomonadota</taxon>
        <taxon>Gammaproteobacteria</taxon>
        <taxon>Methylococcales</taxon>
        <taxon>Methylococcaceae</taxon>
        <taxon>Candidatus Methylocalor</taxon>
    </lineage>
</organism>
<dbReference type="EC" id="1.3.99.-" evidence="6"/>
<dbReference type="InterPro" id="IPR009100">
    <property type="entry name" value="AcylCoA_DH/oxidase_NM_dom_sf"/>
</dbReference>
<dbReference type="InterPro" id="IPR037069">
    <property type="entry name" value="AcylCoA_DH/ox_N_sf"/>
</dbReference>
<keyword evidence="7" id="KW-1185">Reference proteome</keyword>
<dbReference type="Gene3D" id="2.40.110.10">
    <property type="entry name" value="Butyryl-CoA Dehydrogenase, subunit A, domain 2"/>
    <property type="match status" value="1"/>
</dbReference>
<dbReference type="PIRSF" id="PIRSF016578">
    <property type="entry name" value="HsaA"/>
    <property type="match status" value="1"/>
</dbReference>
<dbReference type="RefSeq" id="WP_348757907.1">
    <property type="nucleotide sequence ID" value="NZ_OZ026884.1"/>
</dbReference>
<dbReference type="PANTHER" id="PTHR43884">
    <property type="entry name" value="ACYL-COA DEHYDROGENASE"/>
    <property type="match status" value="1"/>
</dbReference>
<evidence type="ECO:0000259" key="5">
    <source>
        <dbReference type="Pfam" id="PF08028"/>
    </source>
</evidence>
<dbReference type="PANTHER" id="PTHR43884:SF25">
    <property type="entry name" value="ACYL-COA DEHYDROGENASE YDBM-RELATED"/>
    <property type="match status" value="1"/>
</dbReference>
<dbReference type="Pfam" id="PF02771">
    <property type="entry name" value="Acyl-CoA_dh_N"/>
    <property type="match status" value="1"/>
</dbReference>
<proteinExistence type="predicted"/>
<keyword evidence="1" id="KW-0285">Flavoprotein</keyword>
<dbReference type="Gene3D" id="1.20.140.10">
    <property type="entry name" value="Butyryl-CoA Dehydrogenase, subunit A, domain 3"/>
    <property type="match status" value="1"/>
</dbReference>
<keyword evidence="2 6" id="KW-0560">Oxidoreductase</keyword>
<reference evidence="6 7" key="1">
    <citation type="submission" date="2024-04" db="EMBL/GenBank/DDBJ databases">
        <authorList>
            <person name="Cremers G."/>
        </authorList>
    </citation>
    <scope>NUCLEOTIDE SEQUENCE [LARGE SCALE GENOMIC DNA]</scope>
    <source>
        <strain evidence="6">MeCH1-AG</strain>
    </source>
</reference>
<sequence length="406" mass="42043">MDFAALATPPLPAPIAAALADGLQRLRPHAGQEAFDPEVPSALLAAGLQRLPLPIEAGGLGAGTLQTTAVLAALGAVDGSAALGLAMHCHSLGAARESGTWPAPLLARLYRSVVEEGALVNVAATEDAGGSPARGALPDTTARRDGAYWVLDGEKSWTTWLPALRYAIVSARLLDATSAAPDSGAPLVGQVLLDLNLPGVERQPAFDALGMRASASGRLRLRGVRAPGDHLIAASPPSAADPRRVPALGWFGLSIAAVYLGVGEGAAEAVLCFAKERKPGDHTTAVADVPSVRIRLGRLWAELRAARLLMQEVAGRWDAASPNGREALLPDVALVKIKATAAAVTATDEALRIAGGPGFVAGPLERRFRDARAGLIHPPLEDIAYQDFARLALEHLPTKNQPLAEG</sequence>
<evidence type="ECO:0000259" key="3">
    <source>
        <dbReference type="Pfam" id="PF02770"/>
    </source>
</evidence>
<feature type="domain" description="Acyl-CoA dehydrogenase/oxidase N-terminal" evidence="4">
    <location>
        <begin position="32"/>
        <end position="90"/>
    </location>
</feature>
<dbReference type="Pfam" id="PF08028">
    <property type="entry name" value="Acyl-CoA_dh_2"/>
    <property type="match status" value="1"/>
</dbReference>
<evidence type="ECO:0000256" key="1">
    <source>
        <dbReference type="ARBA" id="ARBA00022630"/>
    </source>
</evidence>
<dbReference type="InterPro" id="IPR006091">
    <property type="entry name" value="Acyl-CoA_Oxase/DH_mid-dom"/>
</dbReference>
<feature type="domain" description="Acyl-CoA dehydrogenase C-terminal" evidence="5">
    <location>
        <begin position="254"/>
        <end position="377"/>
    </location>
</feature>
<feature type="domain" description="Acyl-CoA oxidase/dehydrogenase middle" evidence="3">
    <location>
        <begin position="122"/>
        <end position="223"/>
    </location>
</feature>
<dbReference type="SUPFAM" id="SSF47203">
    <property type="entry name" value="Acyl-CoA dehydrogenase C-terminal domain-like"/>
    <property type="match status" value="1"/>
</dbReference>
<dbReference type="CDD" id="cd00567">
    <property type="entry name" value="ACAD"/>
    <property type="match status" value="1"/>
</dbReference>
<dbReference type="SUPFAM" id="SSF56645">
    <property type="entry name" value="Acyl-CoA dehydrogenase NM domain-like"/>
    <property type="match status" value="1"/>
</dbReference>
<evidence type="ECO:0000256" key="2">
    <source>
        <dbReference type="ARBA" id="ARBA00023002"/>
    </source>
</evidence>